<comment type="PTM">
    <text evidence="9">eIF-5A seems to be the only eukaryotic protein to have a hypusine residue which is a post-translational modification of a lysine by the addition of a butylamino group.</text>
</comment>
<feature type="domain" description="Translation initiation factor 5A C-terminal" evidence="10">
    <location>
        <begin position="70"/>
        <end position="135"/>
    </location>
</feature>
<dbReference type="Proteomes" id="UP000838412">
    <property type="component" value="Chromosome 4"/>
</dbReference>
<dbReference type="GO" id="GO:0005789">
    <property type="term" value="C:endoplasmic reticulum membrane"/>
    <property type="evidence" value="ECO:0007669"/>
    <property type="project" value="UniProtKB-SubCell"/>
</dbReference>
<dbReference type="InterPro" id="IPR008991">
    <property type="entry name" value="Translation_prot_SH3-like_sf"/>
</dbReference>
<keyword evidence="8 9" id="KW-0385">Hypusine</keyword>
<evidence type="ECO:0000256" key="3">
    <source>
        <dbReference type="ARBA" id="ARBA00006016"/>
    </source>
</evidence>
<dbReference type="InterPro" id="IPR012340">
    <property type="entry name" value="NA-bd_OB-fold"/>
</dbReference>
<evidence type="ECO:0000256" key="8">
    <source>
        <dbReference type="ARBA" id="ARBA00023071"/>
    </source>
</evidence>
<dbReference type="InterPro" id="IPR014722">
    <property type="entry name" value="Rib_uL2_dom2"/>
</dbReference>
<dbReference type="FunFam" id="2.30.30.30:FF:000007">
    <property type="entry name" value="Eukaryotic translation initiation factor 5A"/>
    <property type="match status" value="1"/>
</dbReference>
<dbReference type="InterPro" id="IPR019769">
    <property type="entry name" value="Trans_elong_IF5A_hypusine_site"/>
</dbReference>
<evidence type="ECO:0000256" key="7">
    <source>
        <dbReference type="ARBA" id="ARBA00022917"/>
    </source>
</evidence>
<dbReference type="Gene3D" id="2.30.30.30">
    <property type="match status" value="1"/>
</dbReference>
<dbReference type="SMART" id="SM01376">
    <property type="entry name" value="eIF-5a"/>
    <property type="match status" value="1"/>
</dbReference>
<dbReference type="Pfam" id="PF21485">
    <property type="entry name" value="IF5A-like_N"/>
    <property type="match status" value="1"/>
</dbReference>
<name>A0A8J9ZWE8_BRALA</name>
<dbReference type="GO" id="GO:0003746">
    <property type="term" value="F:translation elongation factor activity"/>
    <property type="evidence" value="ECO:0007669"/>
    <property type="project" value="UniProtKB-UniRule"/>
</dbReference>
<dbReference type="Pfam" id="PF01287">
    <property type="entry name" value="eIF-5a"/>
    <property type="match status" value="1"/>
</dbReference>
<dbReference type="SUPFAM" id="SSF50104">
    <property type="entry name" value="Translation proteins SH3-like domain"/>
    <property type="match status" value="1"/>
</dbReference>
<evidence type="ECO:0000256" key="9">
    <source>
        <dbReference type="RuleBase" id="RU362005"/>
    </source>
</evidence>
<evidence type="ECO:0000256" key="5">
    <source>
        <dbReference type="ARBA" id="ARBA00022768"/>
    </source>
</evidence>
<keyword evidence="7 9" id="KW-0648">Protein biosynthesis</keyword>
<gene>
    <name evidence="11" type="primary">EIF5A</name>
    <name evidence="11" type="ORF">BLAG_LOCUS18140</name>
</gene>
<evidence type="ECO:0000256" key="4">
    <source>
        <dbReference type="ARBA" id="ARBA00022490"/>
    </source>
</evidence>
<evidence type="ECO:0000313" key="11">
    <source>
        <dbReference type="EMBL" id="CAH1263439.1"/>
    </source>
</evidence>
<dbReference type="GO" id="GO:0045901">
    <property type="term" value="P:positive regulation of translational elongation"/>
    <property type="evidence" value="ECO:0007669"/>
    <property type="project" value="UniProtKB-UniRule"/>
</dbReference>
<organism evidence="11 12">
    <name type="scientific">Branchiostoma lanceolatum</name>
    <name type="common">Common lancelet</name>
    <name type="synonym">Amphioxus lanceolatum</name>
    <dbReference type="NCBI Taxonomy" id="7740"/>
    <lineage>
        <taxon>Eukaryota</taxon>
        <taxon>Metazoa</taxon>
        <taxon>Chordata</taxon>
        <taxon>Cephalochordata</taxon>
        <taxon>Leptocardii</taxon>
        <taxon>Amphioxiformes</taxon>
        <taxon>Branchiostomatidae</taxon>
        <taxon>Branchiostoma</taxon>
    </lineage>
</organism>
<dbReference type="AlphaFoldDB" id="A0A8J9ZWE8"/>
<dbReference type="SUPFAM" id="SSF50249">
    <property type="entry name" value="Nucleic acid-binding proteins"/>
    <property type="match status" value="1"/>
</dbReference>
<keyword evidence="5" id="KW-0251">Elongation factor</keyword>
<comment type="function">
    <text evidence="9">Translation factor that promotes translation elongation and termination, particularly upon ribosome stalling at specific amino acid sequence contexts. Binds between the exit (E) and peptidyl (P) site of the ribosome and promotes rescue of stalled ribosome: specifically required for efficient translation of polyproline-containing peptides as well as other motifs that stall the ribosome. Acts as ribosome quality control (RQC) cofactor by joining the RQC complex to facilitate peptidyl transfer during CAT tailing step.</text>
</comment>
<keyword evidence="12" id="KW-1185">Reference proteome</keyword>
<dbReference type="InterPro" id="IPR048670">
    <property type="entry name" value="IF5A-like_N"/>
</dbReference>
<evidence type="ECO:0000256" key="6">
    <source>
        <dbReference type="ARBA" id="ARBA00022884"/>
    </source>
</evidence>
<dbReference type="InterPro" id="IPR020189">
    <property type="entry name" value="IF5A_C"/>
</dbReference>
<evidence type="ECO:0000256" key="2">
    <source>
        <dbReference type="ARBA" id="ARBA00004496"/>
    </source>
</evidence>
<dbReference type="GO" id="GO:0043022">
    <property type="term" value="F:ribosome binding"/>
    <property type="evidence" value="ECO:0007669"/>
    <property type="project" value="UniProtKB-UniRule"/>
</dbReference>
<comment type="subcellular location">
    <subcellularLocation>
        <location evidence="2">Cytoplasm</location>
    </subcellularLocation>
    <subcellularLocation>
        <location evidence="1">Endoplasmic reticulum membrane</location>
        <topology evidence="1">Peripheral membrane protein</topology>
        <orientation evidence="1">Cytoplasmic side</orientation>
    </subcellularLocation>
</comment>
<dbReference type="Gene3D" id="2.40.50.140">
    <property type="entry name" value="Nucleic acid-binding proteins"/>
    <property type="match status" value="1"/>
</dbReference>
<evidence type="ECO:0000256" key="1">
    <source>
        <dbReference type="ARBA" id="ARBA00004397"/>
    </source>
</evidence>
<dbReference type="EMBL" id="OV696689">
    <property type="protein sequence ID" value="CAH1263439.1"/>
    <property type="molecule type" value="Genomic_DNA"/>
</dbReference>
<dbReference type="GO" id="GO:0003723">
    <property type="term" value="F:RNA binding"/>
    <property type="evidence" value="ECO:0007669"/>
    <property type="project" value="UniProtKB-KW"/>
</dbReference>
<keyword evidence="6" id="KW-0694">RNA-binding</keyword>
<keyword evidence="4" id="KW-0963">Cytoplasm</keyword>
<dbReference type="PANTHER" id="PTHR11673">
    <property type="entry name" value="TRANSLATION INITIATION FACTOR 5A FAMILY MEMBER"/>
    <property type="match status" value="1"/>
</dbReference>
<dbReference type="InterPro" id="IPR001884">
    <property type="entry name" value="IF5A-like"/>
</dbReference>
<protein>
    <recommendedName>
        <fullName evidence="9">Eukaryotic translation initiation factor 5A</fullName>
        <shortName evidence="9">eIF-5A</shortName>
    </recommendedName>
</protein>
<evidence type="ECO:0000313" key="12">
    <source>
        <dbReference type="Proteomes" id="UP000838412"/>
    </source>
</evidence>
<accession>A0A8J9ZWE8</accession>
<dbReference type="GO" id="GO:0045905">
    <property type="term" value="P:positive regulation of translational termination"/>
    <property type="evidence" value="ECO:0007669"/>
    <property type="project" value="UniProtKB-UniRule"/>
</dbReference>
<comment type="similarity">
    <text evidence="3 9">Belongs to the eIF-5A family.</text>
</comment>
<dbReference type="PIRSF" id="PIRSF003025">
    <property type="entry name" value="eIF5A"/>
    <property type="match status" value="1"/>
</dbReference>
<reference evidence="11" key="1">
    <citation type="submission" date="2022-01" db="EMBL/GenBank/DDBJ databases">
        <authorList>
            <person name="Braso-Vives M."/>
        </authorList>
    </citation>
    <scope>NUCLEOTIDE SEQUENCE</scope>
</reference>
<evidence type="ECO:0000259" key="10">
    <source>
        <dbReference type="SMART" id="SM01376"/>
    </source>
</evidence>
<dbReference type="NCBIfam" id="TIGR00037">
    <property type="entry name" value="eIF_5A"/>
    <property type="match status" value="1"/>
</dbReference>
<sequence>MAEYGTPPKQCSALEKGDYVMLKERPCKIVELSTSEPGKHGNAKVTLVGVDIFTGDKYEDALPVTENMDVLQVTDYKIIDYLDGMVNIYNVNRDDLINLPEGDLGKKIKDGIDAGQSLSCSVVSALGEERIVDVKQNPGHR</sequence>
<dbReference type="PROSITE" id="PS00302">
    <property type="entry name" value="IF5A_HYPUSINE"/>
    <property type="match status" value="1"/>
</dbReference>
<proteinExistence type="inferred from homology"/>